<dbReference type="GO" id="GO:0016853">
    <property type="term" value="F:isomerase activity"/>
    <property type="evidence" value="ECO:0007669"/>
    <property type="project" value="UniProtKB-KW"/>
</dbReference>
<evidence type="ECO:0000313" key="3">
    <source>
        <dbReference type="EMBL" id="AZH24561.1"/>
    </source>
</evidence>
<evidence type="ECO:0000259" key="2">
    <source>
        <dbReference type="Pfam" id="PF01261"/>
    </source>
</evidence>
<feature type="region of interest" description="Disordered" evidence="1">
    <location>
        <begin position="110"/>
        <end position="134"/>
    </location>
</feature>
<dbReference type="Gene3D" id="3.20.20.150">
    <property type="entry name" value="Divalent-metal-dependent TIM barrel enzymes"/>
    <property type="match status" value="1"/>
</dbReference>
<protein>
    <submittedName>
        <fullName evidence="4">Sugar phosphate isomerase/epimerase</fullName>
    </submittedName>
</protein>
<organism evidence="4 5">
    <name type="scientific">Haloplanus aerogenes</name>
    <dbReference type="NCBI Taxonomy" id="660522"/>
    <lineage>
        <taxon>Archaea</taxon>
        <taxon>Methanobacteriati</taxon>
        <taxon>Methanobacteriota</taxon>
        <taxon>Stenosarchaea group</taxon>
        <taxon>Halobacteria</taxon>
        <taxon>Halobacteriales</taxon>
        <taxon>Haloferacaceae</taxon>
        <taxon>Haloplanus</taxon>
    </lineage>
</organism>
<dbReference type="OrthoDB" id="275246at2157"/>
<evidence type="ECO:0000313" key="4">
    <source>
        <dbReference type="EMBL" id="RMB23784.1"/>
    </source>
</evidence>
<gene>
    <name evidence="4" type="ORF">ATH50_1014</name>
    <name evidence="3" type="ORF">DU502_03810</name>
</gene>
<dbReference type="Proteomes" id="UP000277326">
    <property type="component" value="Unassembled WGS sequence"/>
</dbReference>
<dbReference type="EMBL" id="CP034145">
    <property type="protein sequence ID" value="AZH24561.1"/>
    <property type="molecule type" value="Genomic_DNA"/>
</dbReference>
<dbReference type="AlphaFoldDB" id="A0A3M0DQE4"/>
<dbReference type="RefSeq" id="WP_121919702.1">
    <property type="nucleotide sequence ID" value="NZ_CP034145.1"/>
</dbReference>
<keyword evidence="6" id="KW-1185">Reference proteome</keyword>
<evidence type="ECO:0000256" key="1">
    <source>
        <dbReference type="SAM" id="MobiDB-lite"/>
    </source>
</evidence>
<reference evidence="4 5" key="1">
    <citation type="journal article" date="2015" name="Stand. Genomic Sci.">
        <title>Genomic Encyclopedia of Bacterial and Archaeal Type Strains, Phase III: the genomes of soil and plant-associated and newly described type strains.</title>
        <authorList>
            <person name="Whitman W.B."/>
            <person name="Woyke T."/>
            <person name="Klenk H.P."/>
            <person name="Zhou Y."/>
            <person name="Lilburn T.G."/>
            <person name="Beck B.J."/>
            <person name="De Vos P."/>
            <person name="Vandamme P."/>
            <person name="Eisen J.A."/>
            <person name="Garrity G."/>
            <person name="Hugenholtz P."/>
            <person name="Kyrpides N.C."/>
        </authorList>
    </citation>
    <scope>NUCLEOTIDE SEQUENCE [LARGE SCALE GENOMIC DNA]</scope>
    <source>
        <strain evidence="4 5">CGMCC 1.10124</strain>
    </source>
</reference>
<dbReference type="GeneID" id="38470382"/>
<dbReference type="EMBL" id="REFS01000002">
    <property type="protein sequence ID" value="RMB23784.1"/>
    <property type="molecule type" value="Genomic_DNA"/>
</dbReference>
<accession>A0A3M0DQE4</accession>
<evidence type="ECO:0000313" key="5">
    <source>
        <dbReference type="Proteomes" id="UP000277326"/>
    </source>
</evidence>
<evidence type="ECO:0000313" key="6">
    <source>
        <dbReference type="Proteomes" id="UP000282007"/>
    </source>
</evidence>
<dbReference type="InterPro" id="IPR013022">
    <property type="entry name" value="Xyl_isomerase-like_TIM-brl"/>
</dbReference>
<keyword evidence="4" id="KW-0413">Isomerase</keyword>
<dbReference type="KEGG" id="haer:DU502_03810"/>
<sequence>MTSPDIRFSVPDLFVSRAGRDGESSRRRAFLEAVGRECDAVELFVTPPRHESDGLFGFLNAEYQLRGPVQRLREEYGLDVASVHGTPMYDLCSNGGWQRCLSAVKDAQSSLTDDGGREPYADPSVLTAHPPRFPTGDDPDLQPLRSMLVANLAEAAARIEDSEWLSTTVAVENVCPRGRFEYLLTTPGDAQRLRRAHQAIEMQPDTDREAVPDSLQFTCDLGHAREPLRMLDAMRPLASIHIHGTVPDDDRRLSAVREEYGLAADESVGTLEPGGRYHHLPPRAGDLSIGRVFDCLDDRNYGGSIVVELDPPYRTPAVVGETVDYLRERR</sequence>
<dbReference type="Pfam" id="PF01261">
    <property type="entry name" value="AP_endonuc_2"/>
    <property type="match status" value="1"/>
</dbReference>
<name>A0A3M0DQE4_9EURY</name>
<dbReference type="Proteomes" id="UP000282007">
    <property type="component" value="Chromosome"/>
</dbReference>
<reference evidence="3 6" key="2">
    <citation type="submission" date="2018-07" db="EMBL/GenBank/DDBJ databases">
        <title>Genome sequences of Haloplanus aerogenes JCM 16430T.</title>
        <authorList>
            <person name="Kim Y.B."/>
            <person name="Roh S.W."/>
        </authorList>
    </citation>
    <scope>NUCLEOTIDE SEQUENCE [LARGE SCALE GENOMIC DNA]</scope>
    <source>
        <strain evidence="3 6">JCM 16430</strain>
    </source>
</reference>
<reference evidence="4" key="3">
    <citation type="submission" date="2018-10" db="EMBL/GenBank/DDBJ databases">
        <authorList>
            <person name="Whitman W."/>
            <person name="Huntemann M."/>
            <person name="Clum A."/>
            <person name="Pillay M."/>
            <person name="Palaniappan K."/>
            <person name="Varghese N."/>
            <person name="Mikhailova N."/>
            <person name="Stamatis D."/>
            <person name="Reddy T."/>
            <person name="Daum C."/>
            <person name="Shapiro N."/>
            <person name="Ivanova N."/>
            <person name="Kyrpides N."/>
            <person name="Woyke T."/>
        </authorList>
    </citation>
    <scope>NUCLEOTIDE SEQUENCE</scope>
    <source>
        <strain evidence="4">CGMCC 1.10124</strain>
    </source>
</reference>
<feature type="domain" description="Xylose isomerase-like TIM barrel" evidence="2">
    <location>
        <begin position="38"/>
        <end position="328"/>
    </location>
</feature>
<proteinExistence type="predicted"/>
<dbReference type="InterPro" id="IPR036237">
    <property type="entry name" value="Xyl_isomerase-like_sf"/>
</dbReference>
<dbReference type="SUPFAM" id="SSF51658">
    <property type="entry name" value="Xylose isomerase-like"/>
    <property type="match status" value="1"/>
</dbReference>